<dbReference type="GO" id="GO:0006952">
    <property type="term" value="P:defense response"/>
    <property type="evidence" value="ECO:0007669"/>
    <property type="project" value="InterPro"/>
</dbReference>
<proteinExistence type="predicted"/>
<dbReference type="Gene3D" id="3.40.50.300">
    <property type="entry name" value="P-loop containing nucleotide triphosphate hydrolases"/>
    <property type="match status" value="1"/>
</dbReference>
<dbReference type="PANTHER" id="PTHR11017:SF570">
    <property type="entry name" value="DISEASE RESISTANCE PROTEIN (TIR-NBS CLASS)-RELATED"/>
    <property type="match status" value="1"/>
</dbReference>
<dbReference type="InParanoid" id="A0A059CSA8"/>
<gene>
    <name evidence="3" type="ORF">EUGRSUZ_C02632</name>
</gene>
<evidence type="ECO:0000256" key="1">
    <source>
        <dbReference type="ARBA" id="ARBA00022737"/>
    </source>
</evidence>
<dbReference type="InterPro" id="IPR027417">
    <property type="entry name" value="P-loop_NTPase"/>
</dbReference>
<evidence type="ECO:0000313" key="3">
    <source>
        <dbReference type="EMBL" id="KCW81262.1"/>
    </source>
</evidence>
<dbReference type="Pfam" id="PF23282">
    <property type="entry name" value="WHD_ROQ1"/>
    <property type="match status" value="1"/>
</dbReference>
<evidence type="ECO:0000259" key="2">
    <source>
        <dbReference type="Pfam" id="PF23282"/>
    </source>
</evidence>
<dbReference type="SUPFAM" id="SSF52540">
    <property type="entry name" value="P-loop containing nucleoside triphosphate hydrolases"/>
    <property type="match status" value="1"/>
</dbReference>
<feature type="domain" description="Disease resistance protein Roq1-like winged-helix" evidence="2">
    <location>
        <begin position="156"/>
        <end position="221"/>
    </location>
</feature>
<accession>A0A059CSA8</accession>
<dbReference type="AlphaFoldDB" id="A0A059CSA8"/>
<reference evidence="3" key="1">
    <citation type="submission" date="2013-07" db="EMBL/GenBank/DDBJ databases">
        <title>The genome of Eucalyptus grandis.</title>
        <authorList>
            <person name="Schmutz J."/>
            <person name="Hayes R."/>
            <person name="Myburg A."/>
            <person name="Tuskan G."/>
            <person name="Grattapaglia D."/>
            <person name="Rokhsar D.S."/>
        </authorList>
    </citation>
    <scope>NUCLEOTIDE SEQUENCE</scope>
    <source>
        <tissue evidence="3">Leaf extractions</tissue>
    </source>
</reference>
<organism evidence="3">
    <name type="scientific">Eucalyptus grandis</name>
    <name type="common">Flooded gum</name>
    <dbReference type="NCBI Taxonomy" id="71139"/>
    <lineage>
        <taxon>Eukaryota</taxon>
        <taxon>Viridiplantae</taxon>
        <taxon>Streptophyta</taxon>
        <taxon>Embryophyta</taxon>
        <taxon>Tracheophyta</taxon>
        <taxon>Spermatophyta</taxon>
        <taxon>Magnoliopsida</taxon>
        <taxon>eudicotyledons</taxon>
        <taxon>Gunneridae</taxon>
        <taxon>Pentapetalae</taxon>
        <taxon>rosids</taxon>
        <taxon>malvids</taxon>
        <taxon>Myrtales</taxon>
        <taxon>Myrtaceae</taxon>
        <taxon>Myrtoideae</taxon>
        <taxon>Eucalypteae</taxon>
        <taxon>Eucalyptus</taxon>
    </lineage>
</organism>
<dbReference type="GO" id="GO:0043531">
    <property type="term" value="F:ADP binding"/>
    <property type="evidence" value="ECO:0007669"/>
    <property type="project" value="InterPro"/>
</dbReference>
<name>A0A059CSA8_EUCGR</name>
<sequence length="259" mass="30165">MKSILTNMKVLIVLDGVHRGEQMGALAGNLSWLGQGSRIIVTTNNKKVLNVFDNVAVEECVVKPMENYHAYQLFWKHASQGNVPRDVDEYDSLSRDIVEDLGRIPMAIVPWANSLKKEKDIEIWRSTRHRIRNNPLERKVEAALNANYESLYLSTKMVFLDIACFFIGKDERILSYMWKDCDCDLPLETRELRNMHFLEDGENNELRMHSQLRDFGRKIVERNILQQRCRIWKFSDACSILEDGQVSFHKLLEISFRGS</sequence>
<dbReference type="InterPro" id="IPR042197">
    <property type="entry name" value="Apaf_helical"/>
</dbReference>
<dbReference type="Gramene" id="KCW81262">
    <property type="protein sequence ID" value="KCW81262"/>
    <property type="gene ID" value="EUGRSUZ_C02632"/>
</dbReference>
<dbReference type="Gene3D" id="1.10.8.430">
    <property type="entry name" value="Helical domain of apoptotic protease-activating factors"/>
    <property type="match status" value="1"/>
</dbReference>
<dbReference type="InterPro" id="IPR058192">
    <property type="entry name" value="WHD_ROQ1-like"/>
</dbReference>
<protein>
    <recommendedName>
        <fullName evidence="2">Disease resistance protein Roq1-like winged-helix domain-containing protein</fullName>
    </recommendedName>
</protein>
<dbReference type="InterPro" id="IPR044974">
    <property type="entry name" value="Disease_R_plants"/>
</dbReference>
<dbReference type="STRING" id="71139.A0A059CSA8"/>
<dbReference type="EMBL" id="KK198755">
    <property type="protein sequence ID" value="KCW81262.1"/>
    <property type="molecule type" value="Genomic_DNA"/>
</dbReference>
<dbReference type="PANTHER" id="PTHR11017">
    <property type="entry name" value="LEUCINE-RICH REPEAT-CONTAINING PROTEIN"/>
    <property type="match status" value="1"/>
</dbReference>
<keyword evidence="1" id="KW-0677">Repeat</keyword>